<comment type="similarity">
    <text evidence="1">Belongs to the protein kinase superfamily. NEK Ser/Thr protein kinase family. NIMA subfamily.</text>
</comment>
<evidence type="ECO:0000256" key="4">
    <source>
        <dbReference type="ARBA" id="ARBA00022777"/>
    </source>
</evidence>
<evidence type="ECO:0000313" key="10">
    <source>
        <dbReference type="Proteomes" id="UP000689195"/>
    </source>
</evidence>
<dbReference type="InterPro" id="IPR000719">
    <property type="entry name" value="Prot_kinase_dom"/>
</dbReference>
<dbReference type="EMBL" id="CAJJDO010000010">
    <property type="protein sequence ID" value="CAD8141522.1"/>
    <property type="molecule type" value="Genomic_DNA"/>
</dbReference>
<name>A0A8S1SSR8_9CILI</name>
<dbReference type="PROSITE" id="PS50011">
    <property type="entry name" value="PROTEIN_KINASE_DOM"/>
    <property type="match status" value="1"/>
</dbReference>
<dbReference type="OrthoDB" id="248923at2759"/>
<evidence type="ECO:0000256" key="7">
    <source>
        <dbReference type="SAM" id="Coils"/>
    </source>
</evidence>
<dbReference type="GO" id="GO:0005524">
    <property type="term" value="F:ATP binding"/>
    <property type="evidence" value="ECO:0007669"/>
    <property type="project" value="UniProtKB-UniRule"/>
</dbReference>
<comment type="caution">
    <text evidence="9">The sequence shown here is derived from an EMBL/GenBank/DDBJ whole genome shotgun (WGS) entry which is preliminary data.</text>
</comment>
<feature type="domain" description="Protein kinase" evidence="8">
    <location>
        <begin position="425"/>
        <end position="674"/>
    </location>
</feature>
<keyword evidence="7" id="KW-0175">Coiled coil</keyword>
<feature type="binding site" evidence="6">
    <location>
        <position position="452"/>
    </location>
    <ligand>
        <name>ATP</name>
        <dbReference type="ChEBI" id="CHEBI:30616"/>
    </ligand>
</feature>
<dbReference type="PANTHER" id="PTHR43671">
    <property type="entry name" value="SERINE/THREONINE-PROTEIN KINASE NEK"/>
    <property type="match status" value="1"/>
</dbReference>
<feature type="coiled-coil region" evidence="7">
    <location>
        <begin position="680"/>
        <end position="714"/>
    </location>
</feature>
<evidence type="ECO:0000313" key="9">
    <source>
        <dbReference type="EMBL" id="CAD8141522.1"/>
    </source>
</evidence>
<keyword evidence="4" id="KW-0418">Kinase</keyword>
<reference evidence="9" key="1">
    <citation type="submission" date="2021-01" db="EMBL/GenBank/DDBJ databases">
        <authorList>
            <consortium name="Genoscope - CEA"/>
            <person name="William W."/>
        </authorList>
    </citation>
    <scope>NUCLEOTIDE SEQUENCE</scope>
</reference>
<accession>A0A8S1SSR8</accession>
<dbReference type="Proteomes" id="UP000689195">
    <property type="component" value="Unassembled WGS sequence"/>
</dbReference>
<evidence type="ECO:0000259" key="8">
    <source>
        <dbReference type="PROSITE" id="PS50011"/>
    </source>
</evidence>
<keyword evidence="2" id="KW-0808">Transferase</keyword>
<keyword evidence="3 6" id="KW-0547">Nucleotide-binding</keyword>
<dbReference type="InterPro" id="IPR050660">
    <property type="entry name" value="NEK_Ser/Thr_kinase"/>
</dbReference>
<dbReference type="InterPro" id="IPR017441">
    <property type="entry name" value="Protein_kinase_ATP_BS"/>
</dbReference>
<evidence type="ECO:0000256" key="2">
    <source>
        <dbReference type="ARBA" id="ARBA00022679"/>
    </source>
</evidence>
<dbReference type="AlphaFoldDB" id="A0A8S1SSR8"/>
<evidence type="ECO:0000256" key="5">
    <source>
        <dbReference type="ARBA" id="ARBA00022840"/>
    </source>
</evidence>
<dbReference type="PROSITE" id="PS00107">
    <property type="entry name" value="PROTEIN_KINASE_ATP"/>
    <property type="match status" value="1"/>
</dbReference>
<evidence type="ECO:0000256" key="1">
    <source>
        <dbReference type="ARBA" id="ARBA00010886"/>
    </source>
</evidence>
<sequence>MMNTIIDQLNKQDYQNCFTSVNKFLQENEKQKSFPKEYLKLFIGILNSLKSIIVEQENKEFKFKLFQILRLLTRSQDVSFNVQSQEFITLIDLMQIIQKQTSQSFTMMQIENLSIQKRLIYFNNKLLKTFNSKQIHSLLDLMTSSSKDLKLSLLDYIKLAMEIDGQLIQSEISSLYYVGKMLVLLENNDQELKIQTANLITKLLDCYQFSENFRKLTGMATVIQEIEKKDNDKLEVKIPLLNLLMRISSDSKNYTDLKLYGIIEILLQNLDHQEYMIVTTVINIFGQLSFDDELSTKIAQKGLQKIINLIFMCHPHRIKQLKFIDINKKDYPKAIQELQIYTFRLLRYLASLNRHRHIFKQLFIPRLLQQFIDIENFNKTLNAYKNLVDDFNQIEPEDLLCMQETLQQSAENFYIQNTIKKIGNYEILEQIGKGAFGSVYLCRLGGNFYAIKQINDVETLQYREVQIHSELNHPNIVKLYECFIHEHSLCLVIEYIKGMNVQELIKLMNEKNQQIEEENVWKILIDLLSVLRYLHIDKNIVHRDLNPANIMVDSSYSIKICDFGLAKHFQEDIINNSFVGTLIYTCPQIVENKAYSEKADVWALGCILYEMLQQKPAFQSANPLMLAKKIVQLEYEQINQGIYSNELINIVQLCLQKDEDKRPSVNELLEMISLKMIILMDNIKQEKDDLKSELQDLQSKINDQQYEIKKEQQEPGLQVWNIFQKLLQLSLHDNKTIDAKNQYLIEQFRRKISKPDNEINIQTELTKLTFLSKEFISYLPKITYEQLFFIIETECKQQQI</sequence>
<dbReference type="Pfam" id="PF00069">
    <property type="entry name" value="Pkinase"/>
    <property type="match status" value="1"/>
</dbReference>
<dbReference type="GO" id="GO:0004674">
    <property type="term" value="F:protein serine/threonine kinase activity"/>
    <property type="evidence" value="ECO:0007669"/>
    <property type="project" value="TreeGrafter"/>
</dbReference>
<keyword evidence="10" id="KW-1185">Reference proteome</keyword>
<dbReference type="FunFam" id="3.30.200.20:FF:000106">
    <property type="entry name" value="serine/threonine-protein kinase TBK1 isoform X1"/>
    <property type="match status" value="1"/>
</dbReference>
<evidence type="ECO:0000256" key="6">
    <source>
        <dbReference type="PROSITE-ProRule" id="PRU10141"/>
    </source>
</evidence>
<organism evidence="9 10">
    <name type="scientific">Paramecium pentaurelia</name>
    <dbReference type="NCBI Taxonomy" id="43138"/>
    <lineage>
        <taxon>Eukaryota</taxon>
        <taxon>Sar</taxon>
        <taxon>Alveolata</taxon>
        <taxon>Ciliophora</taxon>
        <taxon>Intramacronucleata</taxon>
        <taxon>Oligohymenophorea</taxon>
        <taxon>Peniculida</taxon>
        <taxon>Parameciidae</taxon>
        <taxon>Paramecium</taxon>
    </lineage>
</organism>
<keyword evidence="5 6" id="KW-0067">ATP-binding</keyword>
<proteinExistence type="inferred from homology"/>
<gene>
    <name evidence="9" type="ORF">PPENT_87.1.T0100171</name>
</gene>
<dbReference type="PANTHER" id="PTHR43671:SF92">
    <property type="entry name" value="SERINE_THREONINE-PROTEIN KINASE NEK10"/>
    <property type="match status" value="1"/>
</dbReference>
<protein>
    <recommendedName>
        <fullName evidence="8">Protein kinase domain-containing protein</fullName>
    </recommendedName>
</protein>
<evidence type="ECO:0000256" key="3">
    <source>
        <dbReference type="ARBA" id="ARBA00022741"/>
    </source>
</evidence>